<accession>A0A0D5YUL1</accession>
<keyword evidence="2" id="KW-1185">Reference proteome</keyword>
<dbReference type="STRING" id="516051.VC82_2351"/>
<name>A0A0D5YUL1_9FLAO</name>
<organism evidence="1 2">
    <name type="scientific">Flagellimonas lutaonensis</name>
    <dbReference type="NCBI Taxonomy" id="516051"/>
    <lineage>
        <taxon>Bacteria</taxon>
        <taxon>Pseudomonadati</taxon>
        <taxon>Bacteroidota</taxon>
        <taxon>Flavobacteriia</taxon>
        <taxon>Flavobacteriales</taxon>
        <taxon>Flavobacteriaceae</taxon>
        <taxon>Flagellimonas</taxon>
    </lineage>
</organism>
<dbReference type="Proteomes" id="UP000032726">
    <property type="component" value="Chromosome"/>
</dbReference>
<dbReference type="KEGG" id="mlt:VC82_2351"/>
<sequence length="145" mass="17700">MKTRKISYFEWISAEEMHEQSKDWFMQLNFIRDEQRFFQDLIKNHTLDILDEKLFDESKKVVALLSEMEKSLIPLFKEVQKHKNQLEIMVDDVDQPEMEKAYQKSHQNISKKMGSYVVRYRSLKEKIFSLLKTVLKKRKRRRLLN</sequence>
<gene>
    <name evidence="1" type="ORF">VC82_2351</name>
</gene>
<dbReference type="AlphaFoldDB" id="A0A0D5YUL1"/>
<evidence type="ECO:0000313" key="1">
    <source>
        <dbReference type="EMBL" id="AKA35940.1"/>
    </source>
</evidence>
<protein>
    <submittedName>
        <fullName evidence="1">Uncharacterized protein</fullName>
    </submittedName>
</protein>
<reference evidence="1 2" key="1">
    <citation type="submission" date="2015-03" db="EMBL/GenBank/DDBJ databases">
        <title>Complete genome sequence of Muricauda lutaonensis CC-HSB-11T, isolated from a coastal hot spring.</title>
        <authorList>
            <person name="Kim K.M."/>
        </authorList>
    </citation>
    <scope>NUCLEOTIDE SEQUENCE [LARGE SCALE GENOMIC DNA]</scope>
    <source>
        <strain evidence="1 2">CC-HSB-11</strain>
    </source>
</reference>
<dbReference type="HOGENOM" id="CLU_149296_0_0_10"/>
<proteinExistence type="predicted"/>
<evidence type="ECO:0000313" key="2">
    <source>
        <dbReference type="Proteomes" id="UP000032726"/>
    </source>
</evidence>
<dbReference type="RefSeq" id="WP_045802533.1">
    <property type="nucleotide sequence ID" value="NZ_CP011071.1"/>
</dbReference>
<dbReference type="OrthoDB" id="1139121at2"/>
<dbReference type="EMBL" id="CP011071">
    <property type="protein sequence ID" value="AKA35940.1"/>
    <property type="molecule type" value="Genomic_DNA"/>
</dbReference>